<dbReference type="Proteomes" id="UP000005806">
    <property type="component" value="Unassembled WGS sequence"/>
</dbReference>
<protein>
    <submittedName>
        <fullName evidence="1">Uncharacterized protein</fullName>
    </submittedName>
</protein>
<proteinExistence type="predicted"/>
<sequence>MGLETVTLLFSAARSAKDLDDFFSTNTHINALSSIADNEVKAAKRVLSMITFERNKENALNRALTHLESAHEGYMDIWKNTEVRRNDDAMAHGINPINEELYQYKDIFVCLYMALIHKYLKSSPKIIKKYTQEAIDAFEGTKLNEPKMSPLGMPFRAAGLIFGLTTLIPRVIMEVNNEDAQEASEFLRGYHSKDLIKEFAKNLTKH</sequence>
<evidence type="ECO:0000313" key="1">
    <source>
        <dbReference type="EMBL" id="CCH93813.1"/>
    </source>
</evidence>
<name>A0A822LBF8_MICAE</name>
<gene>
    <name evidence="1" type="ORF">MICCA_3350004</name>
</gene>
<dbReference type="AlphaFoldDB" id="A0A822LBF8"/>
<comment type="caution">
    <text evidence="1">The sequence shown here is derived from an EMBL/GenBank/DDBJ whole genome shotgun (WGS) entry which is preliminary data.</text>
</comment>
<dbReference type="RefSeq" id="WP_002755797.1">
    <property type="nucleotide sequence ID" value="NZ_HE972586.1"/>
</dbReference>
<organism evidence="1 2">
    <name type="scientific">Microcystis aeruginosa PCC 9432</name>
    <dbReference type="NCBI Taxonomy" id="1160280"/>
    <lineage>
        <taxon>Bacteria</taxon>
        <taxon>Bacillati</taxon>
        <taxon>Cyanobacteriota</taxon>
        <taxon>Cyanophyceae</taxon>
        <taxon>Oscillatoriophycideae</taxon>
        <taxon>Chroococcales</taxon>
        <taxon>Microcystaceae</taxon>
        <taxon>Microcystis</taxon>
    </lineage>
</organism>
<evidence type="ECO:0000313" key="2">
    <source>
        <dbReference type="Proteomes" id="UP000005806"/>
    </source>
</evidence>
<reference evidence="1 2" key="1">
    <citation type="submission" date="2012-04" db="EMBL/GenBank/DDBJ databases">
        <authorList>
            <person name="Genoscope - CEA"/>
        </authorList>
    </citation>
    <scope>NUCLEOTIDE SEQUENCE [LARGE SCALE GENOMIC DNA]</scope>
    <source>
        <strain evidence="1 2">9432</strain>
    </source>
</reference>
<dbReference type="EMBL" id="CAIH01000263">
    <property type="protein sequence ID" value="CCH93813.1"/>
    <property type="molecule type" value="Genomic_DNA"/>
</dbReference>
<accession>A0A822LBF8</accession>